<feature type="transmembrane region" description="Helical" evidence="1">
    <location>
        <begin position="105"/>
        <end position="130"/>
    </location>
</feature>
<evidence type="ECO:0000256" key="1">
    <source>
        <dbReference type="SAM" id="Phobius"/>
    </source>
</evidence>
<name>A0A7W7WCF8_9ACTN</name>
<keyword evidence="1" id="KW-0812">Transmembrane</keyword>
<sequence>MGDVKEERALRALGAALDEHAPVIRHGRREFPEGTPFLWMSFPGSGEATVFLDGRQWICLGEPGGGRAPTQLAAGQVDDDPALVAERLVSALISARRRPSAPVRALRASGIGLAAGVGVCLLSMIIMAILVGGNGYLTDTTISAVHVLAAVLGGGAGLWAGVRWWRRG</sequence>
<keyword evidence="1" id="KW-0472">Membrane</keyword>
<proteinExistence type="predicted"/>
<dbReference type="EMBL" id="JACHJU010000003">
    <property type="protein sequence ID" value="MBB4941803.1"/>
    <property type="molecule type" value="Genomic_DNA"/>
</dbReference>
<keyword evidence="1" id="KW-1133">Transmembrane helix</keyword>
<evidence type="ECO:0000313" key="3">
    <source>
        <dbReference type="Proteomes" id="UP000534286"/>
    </source>
</evidence>
<comment type="caution">
    <text evidence="2">The sequence shown here is derived from an EMBL/GenBank/DDBJ whole genome shotgun (WGS) entry which is preliminary data.</text>
</comment>
<keyword evidence="3" id="KW-1185">Reference proteome</keyword>
<evidence type="ECO:0000313" key="2">
    <source>
        <dbReference type="EMBL" id="MBB4941803.1"/>
    </source>
</evidence>
<reference evidence="2 3" key="1">
    <citation type="submission" date="2020-08" db="EMBL/GenBank/DDBJ databases">
        <title>Sequencing the genomes of 1000 actinobacteria strains.</title>
        <authorList>
            <person name="Klenk H.-P."/>
        </authorList>
    </citation>
    <scope>NUCLEOTIDE SEQUENCE [LARGE SCALE GENOMIC DNA]</scope>
    <source>
        <strain evidence="2 3">DSM 43023</strain>
    </source>
</reference>
<dbReference type="RefSeq" id="WP_184757911.1">
    <property type="nucleotide sequence ID" value="NZ_BAABEK010000066.1"/>
</dbReference>
<organism evidence="2 3">
    <name type="scientific">Streptosporangium album</name>
    <dbReference type="NCBI Taxonomy" id="47479"/>
    <lineage>
        <taxon>Bacteria</taxon>
        <taxon>Bacillati</taxon>
        <taxon>Actinomycetota</taxon>
        <taxon>Actinomycetes</taxon>
        <taxon>Streptosporangiales</taxon>
        <taxon>Streptosporangiaceae</taxon>
        <taxon>Streptosporangium</taxon>
    </lineage>
</organism>
<protein>
    <submittedName>
        <fullName evidence="2">Uncharacterized protein</fullName>
    </submittedName>
</protein>
<gene>
    <name evidence="2" type="ORF">FHR32_006189</name>
</gene>
<accession>A0A7W7WCF8</accession>
<dbReference type="Proteomes" id="UP000534286">
    <property type="component" value="Unassembled WGS sequence"/>
</dbReference>
<feature type="transmembrane region" description="Helical" evidence="1">
    <location>
        <begin position="142"/>
        <end position="162"/>
    </location>
</feature>
<dbReference type="AlphaFoldDB" id="A0A7W7WCF8"/>